<gene>
    <name evidence="1" type="ORF">MNBD_GAMMA11-1629</name>
</gene>
<protein>
    <recommendedName>
        <fullName evidence="2">Cytochrome-c peroxidase</fullName>
    </recommendedName>
</protein>
<evidence type="ECO:0000313" key="1">
    <source>
        <dbReference type="EMBL" id="VAW61926.1"/>
    </source>
</evidence>
<dbReference type="GO" id="GO:0004130">
    <property type="term" value="F:cytochrome-c peroxidase activity"/>
    <property type="evidence" value="ECO:0007669"/>
    <property type="project" value="TreeGrafter"/>
</dbReference>
<dbReference type="SUPFAM" id="SSF46626">
    <property type="entry name" value="Cytochrome c"/>
    <property type="match status" value="1"/>
</dbReference>
<dbReference type="PANTHER" id="PTHR30600:SF7">
    <property type="entry name" value="CYTOCHROME C PEROXIDASE-RELATED"/>
    <property type="match status" value="1"/>
</dbReference>
<dbReference type="GO" id="GO:0009055">
    <property type="term" value="F:electron transfer activity"/>
    <property type="evidence" value="ECO:0007669"/>
    <property type="project" value="InterPro"/>
</dbReference>
<accession>A0A3B0Y0K0</accession>
<dbReference type="GO" id="GO:0020037">
    <property type="term" value="F:heme binding"/>
    <property type="evidence" value="ECO:0007669"/>
    <property type="project" value="InterPro"/>
</dbReference>
<dbReference type="Gene3D" id="1.10.760.10">
    <property type="entry name" value="Cytochrome c-like domain"/>
    <property type="match status" value="1"/>
</dbReference>
<organism evidence="1">
    <name type="scientific">hydrothermal vent metagenome</name>
    <dbReference type="NCBI Taxonomy" id="652676"/>
    <lineage>
        <taxon>unclassified sequences</taxon>
        <taxon>metagenomes</taxon>
        <taxon>ecological metagenomes</taxon>
    </lineage>
</organism>
<dbReference type="InterPro" id="IPR036909">
    <property type="entry name" value="Cyt_c-like_dom_sf"/>
</dbReference>
<name>A0A3B0Y0K0_9ZZZZ</name>
<proteinExistence type="predicted"/>
<evidence type="ECO:0008006" key="2">
    <source>
        <dbReference type="Google" id="ProtNLM"/>
    </source>
</evidence>
<dbReference type="PANTHER" id="PTHR30600">
    <property type="entry name" value="CYTOCHROME C PEROXIDASE-RELATED"/>
    <property type="match status" value="1"/>
</dbReference>
<dbReference type="InterPro" id="IPR051395">
    <property type="entry name" value="Cytochrome_c_Peroxidase/MauG"/>
</dbReference>
<dbReference type="AlphaFoldDB" id="A0A3B0Y0K0"/>
<feature type="non-terminal residue" evidence="1">
    <location>
        <position position="1"/>
    </location>
</feature>
<dbReference type="EMBL" id="UOFG01000158">
    <property type="protein sequence ID" value="VAW61926.1"/>
    <property type="molecule type" value="Genomic_DNA"/>
</dbReference>
<reference evidence="1" key="1">
    <citation type="submission" date="2018-06" db="EMBL/GenBank/DDBJ databases">
        <authorList>
            <person name="Zhirakovskaya E."/>
        </authorList>
    </citation>
    <scope>NUCLEOTIDE SEQUENCE</scope>
</reference>
<sequence length="75" mass="8129">PTLRNITDTAPYFHNGSVNDLNEAVRIMAKSQLNITLAEKEVKDIVAFLAALGGEYPQITMPRLPSTSGTSVIVE</sequence>